<geneLocation type="plasmid" evidence="1">
    <name>pZY2</name>
</geneLocation>
<accession>A0A132Z5V1</accession>
<dbReference type="AlphaFoldDB" id="A0A132Z5V1"/>
<organism evidence="1">
    <name type="scientific">Enterococcus faecium</name>
    <name type="common">Streptococcus faecium</name>
    <dbReference type="NCBI Taxonomy" id="1352"/>
    <lineage>
        <taxon>Bacteria</taxon>
        <taxon>Bacillati</taxon>
        <taxon>Bacillota</taxon>
        <taxon>Bacilli</taxon>
        <taxon>Lactobacillales</taxon>
        <taxon>Enterococcaceae</taxon>
        <taxon>Enterococcus</taxon>
    </lineage>
</organism>
<protein>
    <submittedName>
        <fullName evidence="1">Uncharacterized protein</fullName>
    </submittedName>
</protein>
<dbReference type="RefSeq" id="WP_002321018.1">
    <property type="nucleotide sequence ID" value="NZ_CAMRPS010000009.1"/>
</dbReference>
<reference evidence="1" key="1">
    <citation type="journal article" date="2020" name="J. Antimicrob. Chemother.">
        <title>Tandem amplification of the vanM gene cluster drives vancomycin resistance in vancomycin-variable enterococci.</title>
        <authorList>
            <person name="Sun L."/>
            <person name="Chen Y."/>
            <person name="Hua X."/>
            <person name="Chen Y."/>
            <person name="Hong J."/>
            <person name="Wu X."/>
            <person name="Jiang Y."/>
            <person name="van Schaik W."/>
            <person name="Qu T."/>
            <person name="Yu Y."/>
        </authorList>
    </citation>
    <scope>NUCLEOTIDE SEQUENCE [LARGE SCALE GENOMIC DNA]</scope>
    <source>
        <strain evidence="1">ZY2</strain>
        <plasmid evidence="1">pZY2</plasmid>
    </source>
</reference>
<proteinExistence type="predicted"/>
<dbReference type="EMBL" id="CP039730">
    <property type="protein sequence ID" value="QHT44832.1"/>
    <property type="molecule type" value="Genomic_DNA"/>
</dbReference>
<gene>
    <name evidence="1" type="ORF">FCF09_14205</name>
</gene>
<keyword evidence="1" id="KW-0614">Plasmid</keyword>
<sequence>MINKKTGKRIFSSKDEVIRDLSENFEPIELFFHQLNLEIEKLLKEPTEGRINKVLKLIACKDSHAYMLYPKWYADKNIAEINDYLASIKERNAIN</sequence>
<name>A0A132Z5V1_ENTFC</name>
<evidence type="ECO:0000313" key="1">
    <source>
        <dbReference type="EMBL" id="QHT44832.1"/>
    </source>
</evidence>